<dbReference type="Proteomes" id="UP000887578">
    <property type="component" value="Unplaced"/>
</dbReference>
<reference evidence="2" key="1">
    <citation type="submission" date="2022-11" db="UniProtKB">
        <authorList>
            <consortium name="WormBaseParasite"/>
        </authorList>
    </citation>
    <scope>IDENTIFICATION</scope>
</reference>
<sequence length="132" mass="14797">MPQLQHITSGPLPYLLSMPLKNENANKIPILCFLHGKDEAQPMKILKALTLHGPLRPENLDRLKDNFIIIAPQTPKAGDLWYKFSKHVHEIVQNVQNQCNGDVKRTYLTGFSFGGNGVFDIADSNPNFFAAI</sequence>
<keyword evidence="1" id="KW-1185">Reference proteome</keyword>
<organism evidence="1 2">
    <name type="scientific">Panagrolaimus davidi</name>
    <dbReference type="NCBI Taxonomy" id="227884"/>
    <lineage>
        <taxon>Eukaryota</taxon>
        <taxon>Metazoa</taxon>
        <taxon>Ecdysozoa</taxon>
        <taxon>Nematoda</taxon>
        <taxon>Chromadorea</taxon>
        <taxon>Rhabditida</taxon>
        <taxon>Tylenchina</taxon>
        <taxon>Panagrolaimomorpha</taxon>
        <taxon>Panagrolaimoidea</taxon>
        <taxon>Panagrolaimidae</taxon>
        <taxon>Panagrolaimus</taxon>
    </lineage>
</organism>
<dbReference type="InterPro" id="IPR029058">
    <property type="entry name" value="AB_hydrolase_fold"/>
</dbReference>
<proteinExistence type="predicted"/>
<accession>A0A914RAS8</accession>
<dbReference type="Gene3D" id="3.40.50.1820">
    <property type="entry name" value="alpha/beta hydrolase"/>
    <property type="match status" value="1"/>
</dbReference>
<dbReference type="WBParaSite" id="PDA_v2.g8735.t1">
    <property type="protein sequence ID" value="PDA_v2.g8735.t1"/>
    <property type="gene ID" value="PDA_v2.g8735"/>
</dbReference>
<protein>
    <submittedName>
        <fullName evidence="2">Phospholipase/carboxylesterase/thioesterase domain-containing protein</fullName>
    </submittedName>
</protein>
<name>A0A914RAS8_9BILA</name>
<dbReference type="AlphaFoldDB" id="A0A914RAS8"/>
<evidence type="ECO:0000313" key="2">
    <source>
        <dbReference type="WBParaSite" id="PDA_v2.g8735.t1"/>
    </source>
</evidence>
<evidence type="ECO:0000313" key="1">
    <source>
        <dbReference type="Proteomes" id="UP000887578"/>
    </source>
</evidence>
<dbReference type="SUPFAM" id="SSF53474">
    <property type="entry name" value="alpha/beta-Hydrolases"/>
    <property type="match status" value="1"/>
</dbReference>